<dbReference type="Proteomes" id="UP000324222">
    <property type="component" value="Unassembled WGS sequence"/>
</dbReference>
<keyword evidence="2" id="KW-1185">Reference proteome</keyword>
<reference evidence="1 2" key="1">
    <citation type="submission" date="2019-05" db="EMBL/GenBank/DDBJ databases">
        <title>Another draft genome of Portunus trituberculatus and its Hox gene families provides insights of decapod evolution.</title>
        <authorList>
            <person name="Jeong J.-H."/>
            <person name="Song I."/>
            <person name="Kim S."/>
            <person name="Choi T."/>
            <person name="Kim D."/>
            <person name="Ryu S."/>
            <person name="Kim W."/>
        </authorList>
    </citation>
    <scope>NUCLEOTIDE SEQUENCE [LARGE SCALE GENOMIC DNA]</scope>
    <source>
        <tissue evidence="1">Muscle</tissue>
    </source>
</reference>
<sequence>MEGASSDPRDPLDLAAKSRATKFGAKIRLPLRFGPPTGGIHLSACSPMSSRCSVRKSRKAGPCLGRRYVAHRRIAELSASTTLRNSASVSGGVTMSSVWACTPFFKHTATPPPCLPWRSLLIQWVYPAILPKVGSTSLFNQVSVATAMSTRCLRTKLWVRSPMLVRRPRTLADRTVNW</sequence>
<dbReference type="EMBL" id="VSRR010009904">
    <property type="protein sequence ID" value="MPC51036.1"/>
    <property type="molecule type" value="Genomic_DNA"/>
</dbReference>
<name>A0A5B7FZI3_PORTR</name>
<proteinExistence type="predicted"/>
<organism evidence="1 2">
    <name type="scientific">Portunus trituberculatus</name>
    <name type="common">Swimming crab</name>
    <name type="synonym">Neptunus trituberculatus</name>
    <dbReference type="NCBI Taxonomy" id="210409"/>
    <lineage>
        <taxon>Eukaryota</taxon>
        <taxon>Metazoa</taxon>
        <taxon>Ecdysozoa</taxon>
        <taxon>Arthropoda</taxon>
        <taxon>Crustacea</taxon>
        <taxon>Multicrustacea</taxon>
        <taxon>Malacostraca</taxon>
        <taxon>Eumalacostraca</taxon>
        <taxon>Eucarida</taxon>
        <taxon>Decapoda</taxon>
        <taxon>Pleocyemata</taxon>
        <taxon>Brachyura</taxon>
        <taxon>Eubrachyura</taxon>
        <taxon>Portunoidea</taxon>
        <taxon>Portunidae</taxon>
        <taxon>Portuninae</taxon>
        <taxon>Portunus</taxon>
    </lineage>
</organism>
<gene>
    <name evidence="1" type="ORF">E2C01_044873</name>
</gene>
<protein>
    <submittedName>
        <fullName evidence="1">Uncharacterized protein</fullName>
    </submittedName>
</protein>
<accession>A0A5B7FZI3</accession>
<comment type="caution">
    <text evidence="1">The sequence shown here is derived from an EMBL/GenBank/DDBJ whole genome shotgun (WGS) entry which is preliminary data.</text>
</comment>
<evidence type="ECO:0000313" key="1">
    <source>
        <dbReference type="EMBL" id="MPC51036.1"/>
    </source>
</evidence>
<dbReference type="AlphaFoldDB" id="A0A5B7FZI3"/>
<evidence type="ECO:0000313" key="2">
    <source>
        <dbReference type="Proteomes" id="UP000324222"/>
    </source>
</evidence>